<name>A0A087AFG7_9BIFI</name>
<dbReference type="AlphaFoldDB" id="A0A087AFG7"/>
<protein>
    <submittedName>
        <fullName evidence="2">Uncharacterized protein</fullName>
    </submittedName>
</protein>
<evidence type="ECO:0000313" key="3">
    <source>
        <dbReference type="Proteomes" id="UP000029067"/>
    </source>
</evidence>
<organism evidence="2 3">
    <name type="scientific">Bifidobacterium cuniculi</name>
    <dbReference type="NCBI Taxonomy" id="1688"/>
    <lineage>
        <taxon>Bacteria</taxon>
        <taxon>Bacillati</taxon>
        <taxon>Actinomycetota</taxon>
        <taxon>Actinomycetes</taxon>
        <taxon>Bifidobacteriales</taxon>
        <taxon>Bifidobacteriaceae</taxon>
        <taxon>Bifidobacterium</taxon>
    </lineage>
</organism>
<dbReference type="EMBL" id="JGYV01000033">
    <property type="protein sequence ID" value="KFI57517.1"/>
    <property type="molecule type" value="Genomic_DNA"/>
</dbReference>
<evidence type="ECO:0000313" key="2">
    <source>
        <dbReference type="EMBL" id="KFI57517.1"/>
    </source>
</evidence>
<dbReference type="Proteomes" id="UP000029067">
    <property type="component" value="Unassembled WGS sequence"/>
</dbReference>
<feature type="compositionally biased region" description="Basic and acidic residues" evidence="1">
    <location>
        <begin position="1"/>
        <end position="10"/>
    </location>
</feature>
<dbReference type="RefSeq" id="WP_034258718.1">
    <property type="nucleotide sequence ID" value="NZ_JGYV01000033.1"/>
</dbReference>
<keyword evidence="3" id="KW-1185">Reference proteome</keyword>
<evidence type="ECO:0000256" key="1">
    <source>
        <dbReference type="SAM" id="MobiDB-lite"/>
    </source>
</evidence>
<comment type="caution">
    <text evidence="2">The sequence shown here is derived from an EMBL/GenBank/DDBJ whole genome shotgun (WGS) entry which is preliminary data.</text>
</comment>
<reference evidence="2 3" key="1">
    <citation type="submission" date="2014-03" db="EMBL/GenBank/DDBJ databases">
        <title>Genomics of Bifidobacteria.</title>
        <authorList>
            <person name="Ventura M."/>
            <person name="Milani C."/>
            <person name="Lugli G.A."/>
        </authorList>
    </citation>
    <scope>NUCLEOTIDE SEQUENCE [LARGE SCALE GENOMIC DNA]</scope>
    <source>
        <strain evidence="2 3">LMG 10738</strain>
    </source>
</reference>
<accession>A0A087AFG7</accession>
<sequence>MARTKAKVETDDVQEQEAQAGGEGFEFPETWEAFCKEFEWAENLPEMIPPHELPFRAVANLEKLYERSRLAYATFEDENPADVVENLDVRADVAEDAIGFFRDDCMGDEEFESFLNGTSVDAVFSMLMILLRYYMVQVGKNTGSKLSSTRTR</sequence>
<gene>
    <name evidence="2" type="ORF">BCUN_1865</name>
</gene>
<feature type="region of interest" description="Disordered" evidence="1">
    <location>
        <begin position="1"/>
        <end position="22"/>
    </location>
</feature>
<proteinExistence type="predicted"/>